<dbReference type="PIRSF" id="PIRSF009320">
    <property type="entry name" value="Nuc_binding_HP_1000"/>
    <property type="match status" value="1"/>
</dbReference>
<dbReference type="CDD" id="cd02042">
    <property type="entry name" value="ParAB_family"/>
    <property type="match status" value="1"/>
</dbReference>
<dbReference type="InterPro" id="IPR009744">
    <property type="entry name" value="VirC1"/>
</dbReference>
<dbReference type="SUPFAM" id="SSF52540">
    <property type="entry name" value="P-loop containing nucleoside triphosphate hydrolases"/>
    <property type="match status" value="1"/>
</dbReference>
<dbReference type="RefSeq" id="WP_111352565.1">
    <property type="nucleotide sequence ID" value="NZ_QHHQ01000014.1"/>
</dbReference>
<name>A0A8B2NGQ6_9HYPH</name>
<dbReference type="InterPro" id="IPR050678">
    <property type="entry name" value="DNA_Partitioning_ATPase"/>
</dbReference>
<dbReference type="OrthoDB" id="113462at2"/>
<dbReference type="Pfam" id="PF07015">
    <property type="entry name" value="VirC1"/>
    <property type="match status" value="1"/>
</dbReference>
<accession>A0A8B2NGQ6</accession>
<dbReference type="Gene3D" id="3.40.50.300">
    <property type="entry name" value="P-loop containing nucleotide triphosphate hydrolases"/>
    <property type="match status" value="1"/>
</dbReference>
<proteinExistence type="predicted"/>
<dbReference type="AlphaFoldDB" id="A0A8B2NGQ6"/>
<reference evidence="1 2" key="1">
    <citation type="submission" date="2018-05" db="EMBL/GenBank/DDBJ databases">
        <title>Acuticoccus sediminis sp. nov., isolated from deep-sea sediment of Indian Ocean.</title>
        <authorList>
            <person name="Liu X."/>
            <person name="Lai Q."/>
            <person name="Du Y."/>
            <person name="Sun F."/>
            <person name="Zhang X."/>
            <person name="Wang S."/>
            <person name="Shao Z."/>
        </authorList>
    </citation>
    <scope>NUCLEOTIDE SEQUENCE [LARGE SCALE GENOMIC DNA]</scope>
    <source>
        <strain evidence="1 2">PTG4-2</strain>
    </source>
</reference>
<dbReference type="PANTHER" id="PTHR13696">
    <property type="entry name" value="P-LOOP CONTAINING NUCLEOSIDE TRIPHOSPHATE HYDROLASE"/>
    <property type="match status" value="1"/>
</dbReference>
<comment type="caution">
    <text evidence="1">The sequence shown here is derived from an EMBL/GenBank/DDBJ whole genome shotgun (WGS) entry which is preliminary data.</text>
</comment>
<dbReference type="PANTHER" id="PTHR13696:SF96">
    <property type="entry name" value="COBQ_COBB_MIND_PARA NUCLEOTIDE BINDING DOMAIN-CONTAINING PROTEIN"/>
    <property type="match status" value="1"/>
</dbReference>
<dbReference type="InterPro" id="IPR027417">
    <property type="entry name" value="P-loop_NTPase"/>
</dbReference>
<sequence length="234" mass="25646">MKLIAFTSFKGGSGKSTTLMAVASILSERGMKVACFEADDNEPLATWRGYGSEIGTWDEAKCAVYGALDLDEFEKSYEAAEKDGCQIGLIDTRGGGSDLNQAILMNASLIVIPTGLSVIEIDEALETLRYVVEFMKTMKIDRPVGLSLNRVPTGRLSKGEESSLDVLKEMPTFDAKIPARRIYSEIKGLGLLHLYHKRLTETPSKRIAAGHTEVALIEIRSFTDELLAALEEDH</sequence>
<evidence type="ECO:0000313" key="1">
    <source>
        <dbReference type="EMBL" id="RAH96301.1"/>
    </source>
</evidence>
<keyword evidence="2" id="KW-1185">Reference proteome</keyword>
<organism evidence="1 2">
    <name type="scientific">Acuticoccus sediminis</name>
    <dbReference type="NCBI Taxonomy" id="2184697"/>
    <lineage>
        <taxon>Bacteria</taxon>
        <taxon>Pseudomonadati</taxon>
        <taxon>Pseudomonadota</taxon>
        <taxon>Alphaproteobacteria</taxon>
        <taxon>Hyphomicrobiales</taxon>
        <taxon>Amorphaceae</taxon>
        <taxon>Acuticoccus</taxon>
    </lineage>
</organism>
<dbReference type="EMBL" id="QHHQ01000014">
    <property type="protein sequence ID" value="RAH96301.1"/>
    <property type="molecule type" value="Genomic_DNA"/>
</dbReference>
<evidence type="ECO:0000313" key="2">
    <source>
        <dbReference type="Proteomes" id="UP000249590"/>
    </source>
</evidence>
<dbReference type="Proteomes" id="UP000249590">
    <property type="component" value="Unassembled WGS sequence"/>
</dbReference>
<gene>
    <name evidence="1" type="ORF">DLJ53_32905</name>
</gene>
<protein>
    <submittedName>
        <fullName evidence="1">Virulence protein</fullName>
    </submittedName>
</protein>